<keyword evidence="3" id="KW-1185">Reference proteome</keyword>
<sequence>MRTKGLSFSDVFRRKARPRHRIDRTYDIAKPTVHRMPAYAWDDRKPPSYSQSVPLPRRPEPAATRTTESASRYTPAGPQSGLLKPTPRPSTPPGFKSPSNTSFLDDASPPRNSSRLSHHSRQPSSPTTLPLQRQHSHASIVSDHTAPPLFLPPQDDAPRENSFYRSRESSVNLSRESSLTRSRSRDGDVDGGLNRPRANCVEAPRERETSFLAAEAEEEEDDDTLPATMTNLPVPGSGFQHFMANRPGPTSRARGLTQSSQSSTTLLSPSLLSSPFDASFGLGSGAGGAGGGEQHQYQRESTASTARFRSVDSWVGQQTSRIESTEFRNQPLFSFQRQNSAGLGQVDEGQAGWRGDDEPALPLPPDGSVGLYRDGGGGGGGGGSGGLSAAQAAAAAAAGHRRQNTNYSDATVFRVHPGSEIKIPRGSLVPSEVLDANMVPSAL</sequence>
<reference evidence="2 3" key="1">
    <citation type="submission" date="2024-04" db="EMBL/GenBank/DDBJ databases">
        <title>Phyllosticta paracitricarpa is synonymous to the EU quarantine fungus P. citricarpa based on phylogenomic analyses.</title>
        <authorList>
            <consortium name="Lawrence Berkeley National Laboratory"/>
            <person name="Van ingen-buijs V.A."/>
            <person name="Van westerhoven A.C."/>
            <person name="Haridas S."/>
            <person name="Skiadas P."/>
            <person name="Martin F."/>
            <person name="Groenewald J.Z."/>
            <person name="Crous P.W."/>
            <person name="Seidl M.F."/>
        </authorList>
    </citation>
    <scope>NUCLEOTIDE SEQUENCE [LARGE SCALE GENOMIC DNA]</scope>
    <source>
        <strain evidence="2 3">CPC 17464</strain>
    </source>
</reference>
<protein>
    <submittedName>
        <fullName evidence="2">Uncharacterized protein</fullName>
    </submittedName>
</protein>
<dbReference type="Proteomes" id="UP001360953">
    <property type="component" value="Unassembled WGS sequence"/>
</dbReference>
<gene>
    <name evidence="2" type="ORF">J3D65DRAFT_142903</name>
</gene>
<feature type="region of interest" description="Disordered" evidence="1">
    <location>
        <begin position="283"/>
        <end position="304"/>
    </location>
</feature>
<proteinExistence type="predicted"/>
<evidence type="ECO:0000256" key="1">
    <source>
        <dbReference type="SAM" id="MobiDB-lite"/>
    </source>
</evidence>
<comment type="caution">
    <text evidence="2">The sequence shown here is derived from an EMBL/GenBank/DDBJ whole genome shotgun (WGS) entry which is preliminary data.</text>
</comment>
<feature type="compositionally biased region" description="Polar residues" evidence="1">
    <location>
        <begin position="122"/>
        <end position="139"/>
    </location>
</feature>
<accession>A0ABR1L6R9</accession>
<dbReference type="EMBL" id="JBBPEH010000013">
    <property type="protein sequence ID" value="KAK7530934.1"/>
    <property type="molecule type" value="Genomic_DNA"/>
</dbReference>
<evidence type="ECO:0000313" key="2">
    <source>
        <dbReference type="EMBL" id="KAK7530934.1"/>
    </source>
</evidence>
<feature type="compositionally biased region" description="Gly residues" evidence="1">
    <location>
        <begin position="283"/>
        <end position="293"/>
    </location>
</feature>
<name>A0ABR1L6R9_9PEZI</name>
<evidence type="ECO:0000313" key="3">
    <source>
        <dbReference type="Proteomes" id="UP001360953"/>
    </source>
</evidence>
<organism evidence="2 3">
    <name type="scientific">Phyllosticta citribraziliensis</name>
    <dbReference type="NCBI Taxonomy" id="989973"/>
    <lineage>
        <taxon>Eukaryota</taxon>
        <taxon>Fungi</taxon>
        <taxon>Dikarya</taxon>
        <taxon>Ascomycota</taxon>
        <taxon>Pezizomycotina</taxon>
        <taxon>Dothideomycetes</taxon>
        <taxon>Dothideomycetes incertae sedis</taxon>
        <taxon>Botryosphaeriales</taxon>
        <taxon>Phyllostictaceae</taxon>
        <taxon>Phyllosticta</taxon>
    </lineage>
</organism>
<dbReference type="RefSeq" id="XP_066651007.1">
    <property type="nucleotide sequence ID" value="XM_066794013.1"/>
</dbReference>
<feature type="compositionally biased region" description="Low complexity" evidence="1">
    <location>
        <begin position="256"/>
        <end position="270"/>
    </location>
</feature>
<dbReference type="GeneID" id="92026919"/>
<feature type="region of interest" description="Disordered" evidence="1">
    <location>
        <begin position="244"/>
        <end position="270"/>
    </location>
</feature>
<feature type="region of interest" description="Disordered" evidence="1">
    <location>
        <begin position="1"/>
        <end position="206"/>
    </location>
</feature>